<dbReference type="InterPro" id="IPR019433">
    <property type="entry name" value="GPI_ManTrfase_II_coact_Pga1"/>
</dbReference>
<keyword evidence="1" id="KW-1133">Transmembrane helix</keyword>
<dbReference type="Proteomes" id="UP000006701">
    <property type="component" value="Unassembled WGS sequence"/>
</dbReference>
<evidence type="ECO:0000256" key="2">
    <source>
        <dbReference type="SAM" id="SignalP"/>
    </source>
</evidence>
<reference evidence="3 4" key="1">
    <citation type="journal article" date="2008" name="PLoS Genet.">
        <title>Genomic islands in the pathogenic filamentous fungus Aspergillus fumigatus.</title>
        <authorList>
            <person name="Fedorova N.D."/>
            <person name="Khaldi N."/>
            <person name="Joardar V.S."/>
            <person name="Maiti R."/>
            <person name="Amedeo P."/>
            <person name="Anderson M.J."/>
            <person name="Crabtree J."/>
            <person name="Silva J.C."/>
            <person name="Badger J.H."/>
            <person name="Albarraq A."/>
            <person name="Angiuoli S."/>
            <person name="Bussey H."/>
            <person name="Bowyer P."/>
            <person name="Cotty P.J."/>
            <person name="Dyer P.S."/>
            <person name="Egan A."/>
            <person name="Galens K."/>
            <person name="Fraser-Liggett C.M."/>
            <person name="Haas B.J."/>
            <person name="Inman J.M."/>
            <person name="Kent R."/>
            <person name="Lemieux S."/>
            <person name="Malavazi I."/>
            <person name="Orvis J."/>
            <person name="Roemer T."/>
            <person name="Ronning C.M."/>
            <person name="Sundaram J.P."/>
            <person name="Sutton G."/>
            <person name="Turner G."/>
            <person name="Venter J.C."/>
            <person name="White O.R."/>
            <person name="Whitty B.R."/>
            <person name="Youngman P."/>
            <person name="Wolfe K.H."/>
            <person name="Goldman G.H."/>
            <person name="Wortman J.R."/>
            <person name="Jiang B."/>
            <person name="Denning D.W."/>
            <person name="Nierman W.C."/>
        </authorList>
    </citation>
    <scope>NUCLEOTIDE SEQUENCE [LARGE SCALE GENOMIC DNA]</scope>
    <source>
        <strain evidence="4">ATCC 1007 / CBS 513.65 / DSM 816 / NCTC 3887 / NRRL 1</strain>
    </source>
</reference>
<dbReference type="AlphaFoldDB" id="A1CS29"/>
<organism evidence="3 4">
    <name type="scientific">Aspergillus clavatus (strain ATCC 1007 / CBS 513.65 / DSM 816 / NCTC 3887 / NRRL 1 / QM 1276 / 107)</name>
    <dbReference type="NCBI Taxonomy" id="344612"/>
    <lineage>
        <taxon>Eukaryota</taxon>
        <taxon>Fungi</taxon>
        <taxon>Dikarya</taxon>
        <taxon>Ascomycota</taxon>
        <taxon>Pezizomycotina</taxon>
        <taxon>Eurotiomycetes</taxon>
        <taxon>Eurotiomycetidae</taxon>
        <taxon>Eurotiales</taxon>
        <taxon>Aspergillaceae</taxon>
        <taxon>Aspergillus</taxon>
        <taxon>Aspergillus subgen. Fumigati</taxon>
    </lineage>
</organism>
<feature type="chain" id="PRO_5002633701" evidence="2">
    <location>
        <begin position="24"/>
        <end position="250"/>
    </location>
</feature>
<keyword evidence="4" id="KW-1185">Reference proteome</keyword>
<accession>A1CS29</accession>
<keyword evidence="1" id="KW-0472">Membrane</keyword>
<dbReference type="PANTHER" id="PTHR28022">
    <property type="entry name" value="GPI MANNOSYLTRANSFERASE 2 SUBUNIT PGA1"/>
    <property type="match status" value="1"/>
</dbReference>
<dbReference type="RefSeq" id="XP_001269876.1">
    <property type="nucleotide sequence ID" value="XM_001269875.1"/>
</dbReference>
<dbReference type="OMA" id="EVRVCWL"/>
<dbReference type="GO" id="GO:0005789">
    <property type="term" value="C:endoplasmic reticulum membrane"/>
    <property type="evidence" value="ECO:0007669"/>
    <property type="project" value="TreeGrafter"/>
</dbReference>
<evidence type="ECO:0000256" key="1">
    <source>
        <dbReference type="SAM" id="Phobius"/>
    </source>
</evidence>
<sequence>MLNPLTPLLFFFFFFSLLPFVAANVEKTIFLAPHPSPLPSTDPTLDDLGLNRLSPSAPSLRTHLNASFPTPETPGTDSWFFLENLTPGQRYEVRVCYLATQPTIFTLDTYTLANALDDPTLLASVSRYSAARLEASLLPVRQASNPNSDGARGSAGAGAGADSVLFLRVRAAAEYFSPDEGLMERVPPVLVDVILDPFLGNVFPRSLVGTAVYAGVVALLAVGVAWWVMGVVRGVMEREVGLRDDGKKIR</sequence>
<evidence type="ECO:0000313" key="4">
    <source>
        <dbReference type="Proteomes" id="UP000006701"/>
    </source>
</evidence>
<evidence type="ECO:0000313" key="3">
    <source>
        <dbReference type="EMBL" id="EAW08450.1"/>
    </source>
</evidence>
<name>A1CS29_ASPCL</name>
<proteinExistence type="predicted"/>
<feature type="signal peptide" evidence="2">
    <location>
        <begin position="1"/>
        <end position="23"/>
    </location>
</feature>
<protein>
    <submittedName>
        <fullName evidence="3">Uncharacterized protein</fullName>
    </submittedName>
</protein>
<dbReference type="PANTHER" id="PTHR28022:SF1">
    <property type="entry name" value="GPI MANNOSYLTRANSFERASE 2 SUBUNIT PGA1"/>
    <property type="match status" value="1"/>
</dbReference>
<gene>
    <name evidence="3" type="ORF">ACLA_031850</name>
</gene>
<dbReference type="GO" id="GO:0031501">
    <property type="term" value="C:mannosyltransferase complex"/>
    <property type="evidence" value="ECO:0007669"/>
    <property type="project" value="TreeGrafter"/>
</dbReference>
<dbReference type="EMBL" id="DS027059">
    <property type="protein sequence ID" value="EAW08450.1"/>
    <property type="molecule type" value="Genomic_DNA"/>
</dbReference>
<dbReference type="GO" id="GO:0000030">
    <property type="term" value="F:mannosyltransferase activity"/>
    <property type="evidence" value="ECO:0007669"/>
    <property type="project" value="TreeGrafter"/>
</dbReference>
<dbReference type="eggNOG" id="ENOG502S55X">
    <property type="taxonomic scope" value="Eukaryota"/>
</dbReference>
<dbReference type="OrthoDB" id="3360032at2759"/>
<keyword evidence="2" id="KW-0732">Signal</keyword>
<dbReference type="KEGG" id="act:ACLA_031850"/>
<dbReference type="HOGENOM" id="CLU_062870_0_0_1"/>
<keyword evidence="1" id="KW-0812">Transmembrane</keyword>
<dbReference type="GeneID" id="4701850"/>
<feature type="transmembrane region" description="Helical" evidence="1">
    <location>
        <begin position="207"/>
        <end position="228"/>
    </location>
</feature>
<dbReference type="VEuPathDB" id="FungiDB:ACLA_031850"/>
<dbReference type="GO" id="GO:0006506">
    <property type="term" value="P:GPI anchor biosynthetic process"/>
    <property type="evidence" value="ECO:0007669"/>
    <property type="project" value="TreeGrafter"/>
</dbReference>